<dbReference type="NCBIfam" id="TIGR01549">
    <property type="entry name" value="HAD-SF-IA-v1"/>
    <property type="match status" value="1"/>
</dbReference>
<name>A0ABV5WKU5_9BACI</name>
<gene>
    <name evidence="1" type="ORF">ACFFMS_21425</name>
</gene>
<dbReference type="SFLD" id="SFLDG01129">
    <property type="entry name" value="C1.5:_HAD__Beta-PGM__Phosphata"/>
    <property type="match status" value="1"/>
</dbReference>
<dbReference type="SFLD" id="SFLDS00003">
    <property type="entry name" value="Haloacid_Dehalogenase"/>
    <property type="match status" value="1"/>
</dbReference>
<proteinExistence type="predicted"/>
<keyword evidence="1" id="KW-0378">Hydrolase</keyword>
<keyword evidence="2" id="KW-1185">Reference proteome</keyword>
<dbReference type="RefSeq" id="WP_379951115.1">
    <property type="nucleotide sequence ID" value="NZ_JBHMAF010000171.1"/>
</dbReference>
<dbReference type="PANTHER" id="PTHR18901">
    <property type="entry name" value="2-DEOXYGLUCOSE-6-PHOSPHATE PHOSPHATASE 2"/>
    <property type="match status" value="1"/>
</dbReference>
<evidence type="ECO:0000313" key="1">
    <source>
        <dbReference type="EMBL" id="MFB9760838.1"/>
    </source>
</evidence>
<dbReference type="NCBIfam" id="TIGR01509">
    <property type="entry name" value="HAD-SF-IA-v3"/>
    <property type="match status" value="1"/>
</dbReference>
<comment type="caution">
    <text evidence="1">The sequence shown here is derived from an EMBL/GenBank/DDBJ whole genome shotgun (WGS) entry which is preliminary data.</text>
</comment>
<dbReference type="GO" id="GO:0016787">
    <property type="term" value="F:hydrolase activity"/>
    <property type="evidence" value="ECO:0007669"/>
    <property type="project" value="UniProtKB-KW"/>
</dbReference>
<dbReference type="InterPro" id="IPR036412">
    <property type="entry name" value="HAD-like_sf"/>
</dbReference>
<dbReference type="InterPro" id="IPR023214">
    <property type="entry name" value="HAD_sf"/>
</dbReference>
<dbReference type="InterPro" id="IPR006439">
    <property type="entry name" value="HAD-SF_hydro_IA"/>
</dbReference>
<dbReference type="Gene3D" id="1.10.150.240">
    <property type="entry name" value="Putative phosphatase, domain 2"/>
    <property type="match status" value="1"/>
</dbReference>
<protein>
    <submittedName>
        <fullName evidence="1">HAD family hydrolase</fullName>
    </submittedName>
</protein>
<organism evidence="1 2">
    <name type="scientific">Ectobacillus funiculus</name>
    <dbReference type="NCBI Taxonomy" id="137993"/>
    <lineage>
        <taxon>Bacteria</taxon>
        <taxon>Bacillati</taxon>
        <taxon>Bacillota</taxon>
        <taxon>Bacilli</taxon>
        <taxon>Bacillales</taxon>
        <taxon>Bacillaceae</taxon>
        <taxon>Ectobacillus</taxon>
    </lineage>
</organism>
<dbReference type="Gene3D" id="3.40.50.1000">
    <property type="entry name" value="HAD superfamily/HAD-like"/>
    <property type="match status" value="1"/>
</dbReference>
<dbReference type="Proteomes" id="UP001589609">
    <property type="component" value="Unassembled WGS sequence"/>
</dbReference>
<dbReference type="Pfam" id="PF00702">
    <property type="entry name" value="Hydrolase"/>
    <property type="match status" value="1"/>
</dbReference>
<dbReference type="InterPro" id="IPR023198">
    <property type="entry name" value="PGP-like_dom2"/>
</dbReference>
<reference evidence="1 2" key="1">
    <citation type="submission" date="2024-09" db="EMBL/GenBank/DDBJ databases">
        <authorList>
            <person name="Sun Q."/>
            <person name="Mori K."/>
        </authorList>
    </citation>
    <scope>NUCLEOTIDE SEQUENCE [LARGE SCALE GENOMIC DNA]</scope>
    <source>
        <strain evidence="1 2">JCM 11201</strain>
    </source>
</reference>
<dbReference type="SFLD" id="SFLDG01135">
    <property type="entry name" value="C1.5.6:_HAD__Beta-PGM__Phospha"/>
    <property type="match status" value="1"/>
</dbReference>
<dbReference type="EMBL" id="JBHMAF010000171">
    <property type="protein sequence ID" value="MFB9760838.1"/>
    <property type="molecule type" value="Genomic_DNA"/>
</dbReference>
<dbReference type="SUPFAM" id="SSF56784">
    <property type="entry name" value="HAD-like"/>
    <property type="match status" value="1"/>
</dbReference>
<evidence type="ECO:0000313" key="2">
    <source>
        <dbReference type="Proteomes" id="UP001589609"/>
    </source>
</evidence>
<dbReference type="PANTHER" id="PTHR18901:SF38">
    <property type="entry name" value="PSEUDOURIDINE-5'-PHOSPHATASE"/>
    <property type="match status" value="1"/>
</dbReference>
<sequence length="224" mass="25560">MKELAVIFDMDGVIVDSEPIYRRLNEDIFKILKIQVDENTKLSFMGGTTKRKWTILKEKCSLSQSLEELIALQNSIFTKQEWDFKQILFSEAIPLLKSLKEQEIPTVLATSSDKKRIQAVLEQCELRSYFNEIVCGVDFERGKPDPEIFLHAADKVGVSAENCVVIEDSYNGVTAAKRADMYCIGVRHKLIDMDLSQADRVVDSLSEVRVAELKQLFERPSHIL</sequence>
<accession>A0ABV5WKU5</accession>